<keyword evidence="4" id="KW-0547">Nucleotide-binding</keyword>
<name>A0A9Q8Z7D4_CURCL</name>
<feature type="region of interest" description="Disordered" evidence="9">
    <location>
        <begin position="145"/>
        <end position="172"/>
    </location>
</feature>
<feature type="region of interest" description="Disordered" evidence="9">
    <location>
        <begin position="75"/>
        <end position="115"/>
    </location>
</feature>
<feature type="region of interest" description="Disordered" evidence="9">
    <location>
        <begin position="593"/>
        <end position="622"/>
    </location>
</feature>
<dbReference type="GO" id="GO:0004674">
    <property type="term" value="F:protein serine/threonine kinase activity"/>
    <property type="evidence" value="ECO:0007669"/>
    <property type="project" value="UniProtKB-KW"/>
</dbReference>
<evidence type="ECO:0000256" key="3">
    <source>
        <dbReference type="ARBA" id="ARBA00022679"/>
    </source>
</evidence>
<comment type="catalytic activity">
    <reaction evidence="8">
        <text>L-seryl-[protein] + ATP = O-phospho-L-seryl-[protein] + ADP + H(+)</text>
        <dbReference type="Rhea" id="RHEA:17989"/>
        <dbReference type="Rhea" id="RHEA-COMP:9863"/>
        <dbReference type="Rhea" id="RHEA-COMP:11604"/>
        <dbReference type="ChEBI" id="CHEBI:15378"/>
        <dbReference type="ChEBI" id="CHEBI:29999"/>
        <dbReference type="ChEBI" id="CHEBI:30616"/>
        <dbReference type="ChEBI" id="CHEBI:83421"/>
        <dbReference type="ChEBI" id="CHEBI:456216"/>
        <dbReference type="EC" id="2.7.11.1"/>
    </reaction>
</comment>
<comment type="catalytic activity">
    <reaction evidence="7">
        <text>L-threonyl-[protein] + ATP = O-phospho-L-threonyl-[protein] + ADP + H(+)</text>
        <dbReference type="Rhea" id="RHEA:46608"/>
        <dbReference type="Rhea" id="RHEA-COMP:11060"/>
        <dbReference type="Rhea" id="RHEA-COMP:11605"/>
        <dbReference type="ChEBI" id="CHEBI:15378"/>
        <dbReference type="ChEBI" id="CHEBI:30013"/>
        <dbReference type="ChEBI" id="CHEBI:30616"/>
        <dbReference type="ChEBI" id="CHEBI:61977"/>
        <dbReference type="ChEBI" id="CHEBI:456216"/>
        <dbReference type="EC" id="2.7.11.1"/>
    </reaction>
</comment>
<evidence type="ECO:0000256" key="1">
    <source>
        <dbReference type="ARBA" id="ARBA00012513"/>
    </source>
</evidence>
<dbReference type="InterPro" id="IPR011009">
    <property type="entry name" value="Kinase-like_dom_sf"/>
</dbReference>
<sequence length="1003" mass="113120">MISFVPPRKRKDAHNPGQEAHDKGKVRIVERSTEAPPVAATNTRHARNNTPASRKFTSLRRGSLKLFSIFCNGKSSSPSSTEAGFGSTGSANKPSKSTYEMVDKPYSDSPSNVPLTNTPMNLLPLTLDRDNSSLLQLTNAATFDGESEPTFRARTPNHTPVTSSRSTPGLSRQLTTSLSNAILNNETVVHRPRLSARPTVDFSHFNQQNDEQHTTPPPKIPMSEVPSLPSSIFSPSSSVGPLSQSTAPTSLVSSGGVRSAETTLRNHNGRFVTDNSPSPLCEPIADNLPTRFLAFPRQDAPRVCEPSIQTIEKAVAVKVFFESHFNELLSTKTTPRSMRRRQMERKLLTITTSEEQRHNKRREYLARQKMKGVHVSSYDIIRVLGKGSFGVVRLVREKSENCETLRGSCCSARYLDGSLNPRHESPCTSNHIPKQVFAMKVIRKSDMLRNSQEGHLRAERDFLVASENSRWVVPLISAFQDSNNLYLVMEYMMGGDFLGLLLREDILDENVAKWYLAEMILCIEEAHKMKWIHRDVKPDNFLITASGHLKISDFGLAFDGHWTHNQAYYNEQRYSLLRDLDLQVQGDIQDMEEERSRQDARQTMGHAHGNAMSRSRYQTRQDPANGPIIDWLNREQRRQFAKSIVGTSQYMAPEVIRGESYDGRCDWWSIGIILYECLYGYTPFFSDNRQATKARILDHKRWLHFPLDQRYARPNIDRVPLLPVSRNAIDLMTRLLDEKQDRLSAQRYRENDLVLREKLLGVRTHRHVPKIIGSIVFPHDAEDIKSHPFFRNIQWSILHMTRPPFVPRVHGDQPITKYFDDEAEIISASDHLDSSSYEVFSAPEQRAPFCPIVQPSVKKTSAFDPLAPTGLCTSLNRIRKRRREKKRPRDKLLRDAEVGHAVMEIRKRGAFVGYTYRRPRFSVLDLDDKIVAAGRPQVTRAGIAAAKRETVRWDSIVAAGDVSSLGDAVETGAESMASGVAIATSNAEMVVAWAVSEDAVVGA</sequence>
<dbReference type="Gene3D" id="1.10.510.10">
    <property type="entry name" value="Transferase(Phosphotransferase) domain 1"/>
    <property type="match status" value="1"/>
</dbReference>
<dbReference type="SUPFAM" id="SSF56112">
    <property type="entry name" value="Protein kinase-like (PK-like)"/>
    <property type="match status" value="1"/>
</dbReference>
<keyword evidence="5 12" id="KW-0418">Kinase</keyword>
<evidence type="ECO:0000313" key="12">
    <source>
        <dbReference type="EMBL" id="USP77756.1"/>
    </source>
</evidence>
<dbReference type="EMBL" id="CP089276">
    <property type="protein sequence ID" value="USP77756.1"/>
    <property type="molecule type" value="Genomic_DNA"/>
</dbReference>
<evidence type="ECO:0000313" key="13">
    <source>
        <dbReference type="Proteomes" id="UP001056012"/>
    </source>
</evidence>
<feature type="compositionally biased region" description="Low complexity" evidence="9">
    <location>
        <begin position="226"/>
        <end position="245"/>
    </location>
</feature>
<evidence type="ECO:0000259" key="11">
    <source>
        <dbReference type="PROSITE" id="PS51285"/>
    </source>
</evidence>
<keyword evidence="13" id="KW-1185">Reference proteome</keyword>
<dbReference type="InterPro" id="IPR000719">
    <property type="entry name" value="Prot_kinase_dom"/>
</dbReference>
<dbReference type="Pfam" id="PF00069">
    <property type="entry name" value="Pkinase"/>
    <property type="match status" value="2"/>
</dbReference>
<dbReference type="Proteomes" id="UP001056012">
    <property type="component" value="Chromosome 3"/>
</dbReference>
<dbReference type="InterPro" id="IPR050236">
    <property type="entry name" value="Ser_Thr_kinase_AGC"/>
</dbReference>
<gene>
    <name evidence="12" type="ORF">yc1106_05030</name>
</gene>
<evidence type="ECO:0000256" key="9">
    <source>
        <dbReference type="SAM" id="MobiDB-lite"/>
    </source>
</evidence>
<reference evidence="12" key="1">
    <citation type="submission" date="2021-12" db="EMBL/GenBank/DDBJ databases">
        <title>Curvularia clavata genome.</title>
        <authorList>
            <person name="Cao Y."/>
        </authorList>
    </citation>
    <scope>NUCLEOTIDE SEQUENCE</scope>
    <source>
        <strain evidence="12">Yc1106</strain>
    </source>
</reference>
<evidence type="ECO:0000256" key="7">
    <source>
        <dbReference type="ARBA" id="ARBA00047899"/>
    </source>
</evidence>
<feature type="compositionally biased region" description="Polar residues" evidence="9">
    <location>
        <begin position="156"/>
        <end position="172"/>
    </location>
</feature>
<keyword evidence="3" id="KW-0808">Transferase</keyword>
<feature type="compositionally biased region" description="Polar residues" evidence="9">
    <location>
        <begin position="75"/>
        <end position="98"/>
    </location>
</feature>
<evidence type="ECO:0000256" key="6">
    <source>
        <dbReference type="ARBA" id="ARBA00022840"/>
    </source>
</evidence>
<feature type="domain" description="Protein kinase" evidence="10">
    <location>
        <begin position="378"/>
        <end position="754"/>
    </location>
</feature>
<feature type="compositionally biased region" description="Basic and acidic residues" evidence="9">
    <location>
        <begin position="19"/>
        <end position="33"/>
    </location>
</feature>
<dbReference type="OrthoDB" id="3638488at2759"/>
<organism evidence="12 13">
    <name type="scientific">Curvularia clavata</name>
    <dbReference type="NCBI Taxonomy" id="95742"/>
    <lineage>
        <taxon>Eukaryota</taxon>
        <taxon>Fungi</taxon>
        <taxon>Dikarya</taxon>
        <taxon>Ascomycota</taxon>
        <taxon>Pezizomycotina</taxon>
        <taxon>Dothideomycetes</taxon>
        <taxon>Pleosporomycetidae</taxon>
        <taxon>Pleosporales</taxon>
        <taxon>Pleosporineae</taxon>
        <taxon>Pleosporaceae</taxon>
        <taxon>Curvularia</taxon>
    </lineage>
</organism>
<feature type="domain" description="AGC-kinase C-terminal" evidence="11">
    <location>
        <begin position="791"/>
        <end position="926"/>
    </location>
</feature>
<dbReference type="AlphaFoldDB" id="A0A9Q8Z7D4"/>
<dbReference type="Gene3D" id="3.30.200.20">
    <property type="entry name" value="Phosphorylase Kinase, domain 1"/>
    <property type="match status" value="1"/>
</dbReference>
<dbReference type="GO" id="GO:0005524">
    <property type="term" value="F:ATP binding"/>
    <property type="evidence" value="ECO:0007669"/>
    <property type="project" value="UniProtKB-KW"/>
</dbReference>
<protein>
    <recommendedName>
        <fullName evidence="1">non-specific serine/threonine protein kinase</fullName>
        <ecNumber evidence="1">2.7.11.1</ecNumber>
    </recommendedName>
</protein>
<dbReference type="PROSITE" id="PS51285">
    <property type="entry name" value="AGC_KINASE_CTER"/>
    <property type="match status" value="1"/>
</dbReference>
<feature type="compositionally biased region" description="Polar residues" evidence="9">
    <location>
        <begin position="40"/>
        <end position="55"/>
    </location>
</feature>
<dbReference type="PANTHER" id="PTHR24356:SF400">
    <property type="entry name" value="SERINE_THREONINE-PROTEIN KINASE CBK1"/>
    <property type="match status" value="1"/>
</dbReference>
<dbReference type="PROSITE" id="PS50011">
    <property type="entry name" value="PROTEIN_KINASE_DOM"/>
    <property type="match status" value="1"/>
</dbReference>
<dbReference type="GO" id="GO:0035556">
    <property type="term" value="P:intracellular signal transduction"/>
    <property type="evidence" value="ECO:0007669"/>
    <property type="project" value="TreeGrafter"/>
</dbReference>
<keyword evidence="6" id="KW-0067">ATP-binding</keyword>
<dbReference type="EC" id="2.7.11.1" evidence="1"/>
<proteinExistence type="predicted"/>
<feature type="region of interest" description="Disordered" evidence="9">
    <location>
        <begin position="207"/>
        <end position="276"/>
    </location>
</feature>
<evidence type="ECO:0000256" key="5">
    <source>
        <dbReference type="ARBA" id="ARBA00022777"/>
    </source>
</evidence>
<evidence type="ECO:0000256" key="8">
    <source>
        <dbReference type="ARBA" id="ARBA00048679"/>
    </source>
</evidence>
<feature type="region of interest" description="Disordered" evidence="9">
    <location>
        <begin position="1"/>
        <end position="55"/>
    </location>
</feature>
<evidence type="ECO:0000256" key="4">
    <source>
        <dbReference type="ARBA" id="ARBA00022741"/>
    </source>
</evidence>
<dbReference type="SMART" id="SM00220">
    <property type="entry name" value="S_TKc"/>
    <property type="match status" value="1"/>
</dbReference>
<keyword evidence="2" id="KW-0723">Serine/threonine-protein kinase</keyword>
<dbReference type="VEuPathDB" id="FungiDB:yc1106_05030"/>
<accession>A0A9Q8Z7D4</accession>
<feature type="compositionally biased region" description="Polar residues" evidence="9">
    <location>
        <begin position="612"/>
        <end position="622"/>
    </location>
</feature>
<dbReference type="InterPro" id="IPR000961">
    <property type="entry name" value="AGC-kinase_C"/>
</dbReference>
<dbReference type="PANTHER" id="PTHR24356">
    <property type="entry name" value="SERINE/THREONINE-PROTEIN KINASE"/>
    <property type="match status" value="1"/>
</dbReference>
<evidence type="ECO:0000259" key="10">
    <source>
        <dbReference type="PROSITE" id="PS50011"/>
    </source>
</evidence>
<evidence type="ECO:0000256" key="2">
    <source>
        <dbReference type="ARBA" id="ARBA00022527"/>
    </source>
</evidence>